<accession>A0AC35FYC8</accession>
<protein>
    <submittedName>
        <fullName evidence="2">BTB domain-containing protein</fullName>
    </submittedName>
</protein>
<evidence type="ECO:0000313" key="1">
    <source>
        <dbReference type="Proteomes" id="UP000887580"/>
    </source>
</evidence>
<name>A0AC35FYC8_9BILA</name>
<dbReference type="WBParaSite" id="PS1159_v2.g220.t1">
    <property type="protein sequence ID" value="PS1159_v2.g220.t1"/>
    <property type="gene ID" value="PS1159_v2.g220"/>
</dbReference>
<organism evidence="1 2">
    <name type="scientific">Panagrolaimus sp. PS1159</name>
    <dbReference type="NCBI Taxonomy" id="55785"/>
    <lineage>
        <taxon>Eukaryota</taxon>
        <taxon>Metazoa</taxon>
        <taxon>Ecdysozoa</taxon>
        <taxon>Nematoda</taxon>
        <taxon>Chromadorea</taxon>
        <taxon>Rhabditida</taxon>
        <taxon>Tylenchina</taxon>
        <taxon>Panagrolaimomorpha</taxon>
        <taxon>Panagrolaimoidea</taxon>
        <taxon>Panagrolaimidae</taxon>
        <taxon>Panagrolaimus</taxon>
    </lineage>
</organism>
<sequence>MECFEIFKAQNSEDFDVAFEIDGKKLYADKSRLTKISPTFKSMLSDRWISKNDTISIKDYSFRDFKKF</sequence>
<proteinExistence type="predicted"/>
<dbReference type="Proteomes" id="UP000887580">
    <property type="component" value="Unplaced"/>
</dbReference>
<evidence type="ECO:0000313" key="2">
    <source>
        <dbReference type="WBParaSite" id="PS1159_v2.g220.t1"/>
    </source>
</evidence>
<reference evidence="2" key="1">
    <citation type="submission" date="2022-11" db="UniProtKB">
        <authorList>
            <consortium name="WormBaseParasite"/>
        </authorList>
    </citation>
    <scope>IDENTIFICATION</scope>
</reference>